<comment type="caution">
    <text evidence="3">The sequence shown here is derived from an EMBL/GenBank/DDBJ whole genome shotgun (WGS) entry which is preliminary data.</text>
</comment>
<organism evidence="3 4">
    <name type="scientific">Mycobacteroides saopaulense</name>
    <dbReference type="NCBI Taxonomy" id="1578165"/>
    <lineage>
        <taxon>Bacteria</taxon>
        <taxon>Bacillati</taxon>
        <taxon>Actinomycetota</taxon>
        <taxon>Actinomycetes</taxon>
        <taxon>Mycobacteriales</taxon>
        <taxon>Mycobacteriaceae</taxon>
        <taxon>Mycobacteroides</taxon>
    </lineage>
</organism>
<dbReference type="RefSeq" id="WP_070912853.1">
    <property type="nucleotide sequence ID" value="NZ_MLIC01000007.1"/>
</dbReference>
<feature type="chain" id="PRO_5047387027" evidence="2">
    <location>
        <begin position="32"/>
        <end position="84"/>
    </location>
</feature>
<evidence type="ECO:0000256" key="1">
    <source>
        <dbReference type="SAM" id="MobiDB-lite"/>
    </source>
</evidence>
<name>A0ABX3BRU9_9MYCO</name>
<protein>
    <submittedName>
        <fullName evidence="3">Uncharacterized protein</fullName>
    </submittedName>
</protein>
<dbReference type="EMBL" id="MLIH01000036">
    <property type="protein sequence ID" value="OHU01769.1"/>
    <property type="molecule type" value="Genomic_DNA"/>
</dbReference>
<evidence type="ECO:0000313" key="4">
    <source>
        <dbReference type="Proteomes" id="UP000179621"/>
    </source>
</evidence>
<sequence>MTSTLMRWVVAAASATALVVMPAVLAPVAGAEEPCSDPAMCQAPVHEDAELQSRPNPNVVPQAPQSGMPPWQMINAPGEARNHP</sequence>
<feature type="signal peptide" evidence="2">
    <location>
        <begin position="1"/>
        <end position="31"/>
    </location>
</feature>
<reference evidence="3 4" key="1">
    <citation type="submission" date="2016-10" db="EMBL/GenBank/DDBJ databases">
        <title>Evaluation of Human, Animal and Environmental Mycobacterium chelonae Isolates by Core Genome Phylogenomic Analysis, Targeted Gene Comparison, and Anti-microbial Susceptibility Patterns: A Tale of Mistaken Identities.</title>
        <authorList>
            <person name="Fogelson S.B."/>
            <person name="Camus A.C."/>
            <person name="Lorenz W."/>
            <person name="Vasireddy R."/>
            <person name="Vasireddy S."/>
            <person name="Smith T."/>
            <person name="Brown-Elliott B.A."/>
            <person name="Wallace R.J.Jr."/>
            <person name="Hasan N.A."/>
            <person name="Reischl U."/>
            <person name="Sanchez S."/>
        </authorList>
    </citation>
    <scope>NUCLEOTIDE SEQUENCE [LARGE SCALE GENOMIC DNA]</scope>
    <source>
        <strain evidence="3 4">8528</strain>
    </source>
</reference>
<keyword evidence="4" id="KW-1185">Reference proteome</keyword>
<evidence type="ECO:0000313" key="3">
    <source>
        <dbReference type="EMBL" id="OHU01769.1"/>
    </source>
</evidence>
<evidence type="ECO:0000256" key="2">
    <source>
        <dbReference type="SAM" id="SignalP"/>
    </source>
</evidence>
<proteinExistence type="predicted"/>
<accession>A0ABX3BRU9</accession>
<feature type="region of interest" description="Disordered" evidence="1">
    <location>
        <begin position="45"/>
        <end position="84"/>
    </location>
</feature>
<dbReference type="Proteomes" id="UP000179621">
    <property type="component" value="Unassembled WGS sequence"/>
</dbReference>
<keyword evidence="2" id="KW-0732">Signal</keyword>
<gene>
    <name evidence="3" type="ORF">BKG73_24140</name>
</gene>